<evidence type="ECO:0000313" key="5">
    <source>
        <dbReference type="Proteomes" id="UP000248314"/>
    </source>
</evidence>
<comment type="similarity">
    <text evidence="1">Belongs to the TonB-dependent receptor family.</text>
</comment>
<dbReference type="Pfam" id="PF13715">
    <property type="entry name" value="CarbopepD_reg_2"/>
    <property type="match status" value="1"/>
</dbReference>
<dbReference type="PROSITE" id="PS52016">
    <property type="entry name" value="TONB_DEPENDENT_REC_3"/>
    <property type="match status" value="1"/>
</dbReference>
<dbReference type="EMBL" id="QJJX01000024">
    <property type="protein sequence ID" value="PXX21060.1"/>
    <property type="molecule type" value="Genomic_DNA"/>
</dbReference>
<keyword evidence="1" id="KW-1134">Transmembrane beta strand</keyword>
<dbReference type="SUPFAM" id="SSF49464">
    <property type="entry name" value="Carboxypeptidase regulatory domain-like"/>
    <property type="match status" value="1"/>
</dbReference>
<feature type="chain" id="PRO_5016319604" evidence="2">
    <location>
        <begin position="42"/>
        <end position="1041"/>
    </location>
</feature>
<name>A0A318HWM4_9BACT</name>
<dbReference type="Pfam" id="PF07715">
    <property type="entry name" value="Plug"/>
    <property type="match status" value="1"/>
</dbReference>
<dbReference type="Gene3D" id="2.170.130.10">
    <property type="entry name" value="TonB-dependent receptor, plug domain"/>
    <property type="match status" value="1"/>
</dbReference>
<reference evidence="4 5" key="1">
    <citation type="submission" date="2018-05" db="EMBL/GenBank/DDBJ databases">
        <title>Genomic Encyclopedia of Type Strains, Phase I: the one thousand microbial genomes (KMG-I) project.</title>
        <authorList>
            <person name="Kyrpides N."/>
        </authorList>
    </citation>
    <scope>NUCLEOTIDE SEQUENCE [LARGE SCALE GENOMIC DNA]</scope>
    <source>
        <strain evidence="4 5">DSM 15611</strain>
    </source>
</reference>
<dbReference type="RefSeq" id="WP_110370355.1">
    <property type="nucleotide sequence ID" value="NZ_QJJX01000024.1"/>
</dbReference>
<dbReference type="Proteomes" id="UP000248314">
    <property type="component" value="Unassembled WGS sequence"/>
</dbReference>
<keyword evidence="1" id="KW-0813">Transport</keyword>
<dbReference type="InterPro" id="IPR039426">
    <property type="entry name" value="TonB-dep_rcpt-like"/>
</dbReference>
<sequence length="1041" mass="116571">MTEPFKKKMDNPTFSQQKVRFCQLIMAAIACLLLIPLSAFAQNNKDAAQQTNATNKGMLYQGEVIDDENQPLVGVSVADKDGKVVAMTDANGQFTAWLPTANATLSFSYVSMKKQSLRMQPGKRYTVRMQADAHQLGETVVTGIYTRKKESFTGSAASYRQEELKAIGNQNILQSLSALDPSFVIAENNLAGSNPNATMKVSINGTTSINGLSDAYGNDPDRPLFILDGFETTLERISDLSMDRVESITILKDAASTAIYGSKAANGVIVVETKKPEAGKLHFTYNGNFQMSWADLSDYNLMNASEKLEFEKRSGHYGLLDHEGEILNDVNRAIYYSRYERVAAGLNSYWMNEPLRLGFAQDHSFNAEGGDAAFRYGLTFRYKDNKGVMKNSGRQNIDGSLVLSYRIDKFNFTNQTHIYYTTTDNNVVPFRDFVSANPYYAKRDENGEVYKVLESYQGVNGTTQHVYNPLWDFNQKSFDRSNDLNINNNFNVEYQPLAGLRLTGRFGFTAARGTSETFKSPFSSGFTSTPELKRGSYSNRINNNTSFNGSFMASYGGMLGVHTYNIVAGAQVYGRKNTSDSYAVRGYINDQFSNPNFSNGYPEGGKPSSNIDKMRSASFYMNGNYAYDMRYLIDFNLRSDGASVFGVNNPFSTTYSVGVAWNIHNEHFFKKNNIVNNLKLRYTFGRPGNDNISAKLANNVYNYYTANANPFGLAAIVSQWGNKDLKWKRTLTHNFGLNALLLNNRLSLVVDYSIRKADPELIPVEQPTSTGVETIPMNIGATDNRSFSIALGYDIIRQKDLTWRVTANLLHATTTYYNIGDILEKLNEQGRASQSLTRYYDGASTTALWTVKSLGIDPMTGNELFLKRDGTYTYKWNANEEMVCGDTTPDAQGNLGTTIRWKGFSLGLNFSYRFGAQATLNTLLTKVENISEAAIKYNQDRRALHDRWKQPGDKAKFKRIDDTSTTNISSRFVADDNTLECNSINLGYENTTAQWLKMVGLNALYCRIYANNLFRLSTIKEERGLDYPFSRSVSASIGLRF</sequence>
<feature type="domain" description="TonB-dependent receptor plug" evidence="3">
    <location>
        <begin position="149"/>
        <end position="268"/>
    </location>
</feature>
<organism evidence="4 5">
    <name type="scientific">Hoylesella shahii DSM 15611 = JCM 12083</name>
    <dbReference type="NCBI Taxonomy" id="1122991"/>
    <lineage>
        <taxon>Bacteria</taxon>
        <taxon>Pseudomonadati</taxon>
        <taxon>Bacteroidota</taxon>
        <taxon>Bacteroidia</taxon>
        <taxon>Bacteroidales</taxon>
        <taxon>Prevotellaceae</taxon>
        <taxon>Hoylesella</taxon>
    </lineage>
</organism>
<dbReference type="GO" id="GO:0009279">
    <property type="term" value="C:cell outer membrane"/>
    <property type="evidence" value="ECO:0007669"/>
    <property type="project" value="UniProtKB-SubCell"/>
</dbReference>
<dbReference type="InterPro" id="IPR023997">
    <property type="entry name" value="TonB-dep_OMP_SusC/RagA_CS"/>
</dbReference>
<dbReference type="STRING" id="1122991.GCA_000613445_01657"/>
<accession>A0A318HWM4</accession>
<dbReference type="InterPro" id="IPR008969">
    <property type="entry name" value="CarboxyPept-like_regulatory"/>
</dbReference>
<comment type="caution">
    <text evidence="4">The sequence shown here is derived from an EMBL/GenBank/DDBJ whole genome shotgun (WGS) entry which is preliminary data.</text>
</comment>
<evidence type="ECO:0000313" key="4">
    <source>
        <dbReference type="EMBL" id="PXX21060.1"/>
    </source>
</evidence>
<keyword evidence="5" id="KW-1185">Reference proteome</keyword>
<dbReference type="PROSITE" id="PS51257">
    <property type="entry name" value="PROKAR_LIPOPROTEIN"/>
    <property type="match status" value="1"/>
</dbReference>
<dbReference type="AlphaFoldDB" id="A0A318HWM4"/>
<keyword evidence="1" id="KW-0812">Transmembrane</keyword>
<keyword evidence="2" id="KW-0732">Signal</keyword>
<dbReference type="InterPro" id="IPR037066">
    <property type="entry name" value="Plug_dom_sf"/>
</dbReference>
<feature type="signal peptide" evidence="2">
    <location>
        <begin position="1"/>
        <end position="41"/>
    </location>
</feature>
<evidence type="ECO:0000259" key="3">
    <source>
        <dbReference type="Pfam" id="PF07715"/>
    </source>
</evidence>
<dbReference type="InterPro" id="IPR012910">
    <property type="entry name" value="Plug_dom"/>
</dbReference>
<gene>
    <name evidence="4" type="ORF">EJ73_01955</name>
</gene>
<protein>
    <submittedName>
        <fullName evidence="4">TonB-linked SusC/RagA family outer membrane protein</fullName>
    </submittedName>
</protein>
<dbReference type="NCBIfam" id="TIGR04057">
    <property type="entry name" value="SusC_RagA_signa"/>
    <property type="match status" value="1"/>
</dbReference>
<dbReference type="SUPFAM" id="SSF56935">
    <property type="entry name" value="Porins"/>
    <property type="match status" value="1"/>
</dbReference>
<dbReference type="NCBIfam" id="TIGR04056">
    <property type="entry name" value="OMP_RagA_SusC"/>
    <property type="match status" value="1"/>
</dbReference>
<evidence type="ECO:0000256" key="2">
    <source>
        <dbReference type="SAM" id="SignalP"/>
    </source>
</evidence>
<comment type="subcellular location">
    <subcellularLocation>
        <location evidence="1">Cell outer membrane</location>
        <topology evidence="1">Multi-pass membrane protein</topology>
    </subcellularLocation>
</comment>
<keyword evidence="1" id="KW-0998">Cell outer membrane</keyword>
<proteinExistence type="inferred from homology"/>
<keyword evidence="1" id="KW-0472">Membrane</keyword>
<evidence type="ECO:0000256" key="1">
    <source>
        <dbReference type="PROSITE-ProRule" id="PRU01360"/>
    </source>
</evidence>
<dbReference type="InterPro" id="IPR023996">
    <property type="entry name" value="TonB-dep_OMP_SusC/RagA"/>
</dbReference>